<dbReference type="AlphaFoldDB" id="A0A7J7JQ09"/>
<protein>
    <submittedName>
        <fullName evidence="1">Uncharacterized protein</fullName>
    </submittedName>
</protein>
<comment type="caution">
    <text evidence="1">The sequence shown here is derived from an EMBL/GenBank/DDBJ whole genome shotgun (WGS) entry which is preliminary data.</text>
</comment>
<sequence length="79" mass="9214">MNIARSNAKELWVLILIEIFDPNPKPQLQTQAKAQPMHSVTTNSKLLQATFLINSRVLLKLWALKELYWSSANIEKYFR</sequence>
<proteinExistence type="predicted"/>
<reference evidence="1" key="1">
    <citation type="submission" date="2020-06" db="EMBL/GenBank/DDBJ databases">
        <title>Draft genome of Bugula neritina, a colonial animal packing powerful symbionts and potential medicines.</title>
        <authorList>
            <person name="Rayko M."/>
        </authorList>
    </citation>
    <scope>NUCLEOTIDE SEQUENCE [LARGE SCALE GENOMIC DNA]</scope>
    <source>
        <strain evidence="1">Kwan_BN1</strain>
    </source>
</reference>
<organism evidence="1 2">
    <name type="scientific">Bugula neritina</name>
    <name type="common">Brown bryozoan</name>
    <name type="synonym">Sertularia neritina</name>
    <dbReference type="NCBI Taxonomy" id="10212"/>
    <lineage>
        <taxon>Eukaryota</taxon>
        <taxon>Metazoa</taxon>
        <taxon>Spiralia</taxon>
        <taxon>Lophotrochozoa</taxon>
        <taxon>Bryozoa</taxon>
        <taxon>Gymnolaemata</taxon>
        <taxon>Cheilostomatida</taxon>
        <taxon>Flustrina</taxon>
        <taxon>Buguloidea</taxon>
        <taxon>Bugulidae</taxon>
        <taxon>Bugula</taxon>
    </lineage>
</organism>
<keyword evidence="2" id="KW-1185">Reference proteome</keyword>
<gene>
    <name evidence="1" type="ORF">EB796_013260</name>
</gene>
<evidence type="ECO:0000313" key="1">
    <source>
        <dbReference type="EMBL" id="KAF6028442.1"/>
    </source>
</evidence>
<accession>A0A7J7JQ09</accession>
<name>A0A7J7JQ09_BUGNE</name>
<dbReference type="Proteomes" id="UP000593567">
    <property type="component" value="Unassembled WGS sequence"/>
</dbReference>
<dbReference type="EMBL" id="VXIV02001951">
    <property type="protein sequence ID" value="KAF6028442.1"/>
    <property type="molecule type" value="Genomic_DNA"/>
</dbReference>
<evidence type="ECO:0000313" key="2">
    <source>
        <dbReference type="Proteomes" id="UP000593567"/>
    </source>
</evidence>